<dbReference type="CDD" id="cd00609">
    <property type="entry name" value="AAT_like"/>
    <property type="match status" value="1"/>
</dbReference>
<evidence type="ECO:0000256" key="2">
    <source>
        <dbReference type="ARBA" id="ARBA00007441"/>
    </source>
</evidence>
<sequence length="439" mass="49096">MSPIVKESVIRLMTRLALKHNAVNLSQGFPNEPPPAKMRLALAQAALSGKVWSGDEALRLSNANEKVLTDSIINLLTNTPGDAPVETLTDELNQYSPPMGRVDTRCAVSGYYERLYGYTISEDNITLTLGATEAVATALRTIASPGDKIVIFEPFHELYPSQCSIFYLDPVYVTLHSSLEDGTWNYDYEELKNAIVDQKTKALILNTPHNPTGKVFTYSELKEIVDLCIENDVYIITDEIYEHMTYHDKNNNQQHKHTLIPEVFPEAADRTLVCNSLGKSASATGWRLGWCIHPPHLSDLYRGVHDQLVAMSPHPQQFASLAFFTLLDEYFKEELHTRYQMRLSILADALTQVGFGVVPPEGAYYLFVDYRGVQQLTSLSPMDAAMYMMKEVGVAVVPGDNFYGKSQDGQNFLRFAACRSMSDITAAIMKLQAKLSKCE</sequence>
<dbReference type="PANTHER" id="PTHR43807:SF20">
    <property type="entry name" value="FI04487P"/>
    <property type="match status" value="1"/>
</dbReference>
<evidence type="ECO:0000313" key="7">
    <source>
        <dbReference type="EMBL" id="KAL3762198.1"/>
    </source>
</evidence>
<proteinExistence type="inferred from homology"/>
<dbReference type="InterPro" id="IPR004839">
    <property type="entry name" value="Aminotransferase_I/II_large"/>
</dbReference>
<comment type="similarity">
    <text evidence="2">Belongs to the class-I pyridoxal-phosphate-dependent aminotransferase family.</text>
</comment>
<keyword evidence="5" id="KW-0663">Pyridoxal phosphate</keyword>
<dbReference type="InterPro" id="IPR015424">
    <property type="entry name" value="PyrdxlP-dep_Trfase"/>
</dbReference>
<gene>
    <name evidence="7" type="ORF">ACHAWU_004736</name>
</gene>
<dbReference type="Pfam" id="PF00155">
    <property type="entry name" value="Aminotran_1_2"/>
    <property type="match status" value="1"/>
</dbReference>
<reference evidence="7 8" key="1">
    <citation type="submission" date="2024-10" db="EMBL/GenBank/DDBJ databases">
        <title>Updated reference genomes for cyclostephanoid diatoms.</title>
        <authorList>
            <person name="Roberts W.R."/>
            <person name="Alverson A.J."/>
        </authorList>
    </citation>
    <scope>NUCLEOTIDE SEQUENCE [LARGE SCALE GENOMIC DNA]</scope>
    <source>
        <strain evidence="7 8">AJA232-27</strain>
    </source>
</reference>
<comment type="cofactor">
    <cofactor evidence="1">
        <name>pyridoxal 5'-phosphate</name>
        <dbReference type="ChEBI" id="CHEBI:597326"/>
    </cofactor>
</comment>
<feature type="domain" description="Aminotransferase class I/classII large" evidence="6">
    <location>
        <begin position="88"/>
        <end position="428"/>
    </location>
</feature>
<keyword evidence="8" id="KW-1185">Reference proteome</keyword>
<protein>
    <recommendedName>
        <fullName evidence="6">Aminotransferase class I/classII large domain-containing protein</fullName>
    </recommendedName>
</protein>
<dbReference type="AlphaFoldDB" id="A0ABD3ME38"/>
<dbReference type="PROSITE" id="PS00105">
    <property type="entry name" value="AA_TRANSFER_CLASS_1"/>
    <property type="match status" value="1"/>
</dbReference>
<organism evidence="7 8">
    <name type="scientific">Discostella pseudostelligera</name>
    <dbReference type="NCBI Taxonomy" id="259834"/>
    <lineage>
        <taxon>Eukaryota</taxon>
        <taxon>Sar</taxon>
        <taxon>Stramenopiles</taxon>
        <taxon>Ochrophyta</taxon>
        <taxon>Bacillariophyta</taxon>
        <taxon>Coscinodiscophyceae</taxon>
        <taxon>Thalassiosirophycidae</taxon>
        <taxon>Stephanodiscales</taxon>
        <taxon>Stephanodiscaceae</taxon>
        <taxon>Discostella</taxon>
    </lineage>
</organism>
<dbReference type="Gene3D" id="3.90.1150.10">
    <property type="entry name" value="Aspartate Aminotransferase, domain 1"/>
    <property type="match status" value="2"/>
</dbReference>
<dbReference type="InterPro" id="IPR051326">
    <property type="entry name" value="Kynurenine-oxoglutarate_AT"/>
</dbReference>
<evidence type="ECO:0000256" key="1">
    <source>
        <dbReference type="ARBA" id="ARBA00001933"/>
    </source>
</evidence>
<dbReference type="EMBL" id="JALLBG020000138">
    <property type="protein sequence ID" value="KAL3762198.1"/>
    <property type="molecule type" value="Genomic_DNA"/>
</dbReference>
<dbReference type="Proteomes" id="UP001530293">
    <property type="component" value="Unassembled WGS sequence"/>
</dbReference>
<dbReference type="GO" id="GO:0008483">
    <property type="term" value="F:transaminase activity"/>
    <property type="evidence" value="ECO:0007669"/>
    <property type="project" value="UniProtKB-KW"/>
</dbReference>
<evidence type="ECO:0000256" key="4">
    <source>
        <dbReference type="ARBA" id="ARBA00022679"/>
    </source>
</evidence>
<dbReference type="InterPro" id="IPR015422">
    <property type="entry name" value="PyrdxlP-dep_Trfase_small"/>
</dbReference>
<dbReference type="Gene3D" id="3.40.640.10">
    <property type="entry name" value="Type I PLP-dependent aspartate aminotransferase-like (Major domain)"/>
    <property type="match status" value="1"/>
</dbReference>
<dbReference type="SUPFAM" id="SSF53383">
    <property type="entry name" value="PLP-dependent transferases"/>
    <property type="match status" value="1"/>
</dbReference>
<keyword evidence="4" id="KW-0808">Transferase</keyword>
<accession>A0ABD3ME38</accession>
<evidence type="ECO:0000313" key="8">
    <source>
        <dbReference type="Proteomes" id="UP001530293"/>
    </source>
</evidence>
<dbReference type="InterPro" id="IPR004838">
    <property type="entry name" value="NHTrfase_class1_PyrdxlP-BS"/>
</dbReference>
<dbReference type="InterPro" id="IPR015421">
    <property type="entry name" value="PyrdxlP-dep_Trfase_major"/>
</dbReference>
<evidence type="ECO:0000256" key="3">
    <source>
        <dbReference type="ARBA" id="ARBA00022576"/>
    </source>
</evidence>
<comment type="caution">
    <text evidence="7">The sequence shown here is derived from an EMBL/GenBank/DDBJ whole genome shotgun (WGS) entry which is preliminary data.</text>
</comment>
<name>A0ABD3ME38_9STRA</name>
<evidence type="ECO:0000256" key="5">
    <source>
        <dbReference type="ARBA" id="ARBA00022898"/>
    </source>
</evidence>
<keyword evidence="3" id="KW-0032">Aminotransferase</keyword>
<dbReference type="PANTHER" id="PTHR43807">
    <property type="entry name" value="FI04487P"/>
    <property type="match status" value="1"/>
</dbReference>
<evidence type="ECO:0000259" key="6">
    <source>
        <dbReference type="Pfam" id="PF00155"/>
    </source>
</evidence>